<feature type="region of interest" description="Disordered" evidence="2">
    <location>
        <begin position="1208"/>
        <end position="1247"/>
    </location>
</feature>
<feature type="region of interest" description="Disordered" evidence="2">
    <location>
        <begin position="260"/>
        <end position="326"/>
    </location>
</feature>
<feature type="region of interest" description="Disordered" evidence="2">
    <location>
        <begin position="1270"/>
        <end position="1303"/>
    </location>
</feature>
<gene>
    <name evidence="3" type="ORF">BG011_009622</name>
</gene>
<feature type="compositionally biased region" description="Polar residues" evidence="2">
    <location>
        <begin position="153"/>
        <end position="166"/>
    </location>
</feature>
<dbReference type="Proteomes" id="UP000726737">
    <property type="component" value="Unassembled WGS sequence"/>
</dbReference>
<name>A0A9P6PP08_9FUNG</name>
<feature type="region of interest" description="Disordered" evidence="2">
    <location>
        <begin position="535"/>
        <end position="569"/>
    </location>
</feature>
<feature type="region of interest" description="Disordered" evidence="2">
    <location>
        <begin position="145"/>
        <end position="167"/>
    </location>
</feature>
<feature type="region of interest" description="Disordered" evidence="2">
    <location>
        <begin position="647"/>
        <end position="680"/>
    </location>
</feature>
<dbReference type="OrthoDB" id="1684416at2759"/>
<feature type="region of interest" description="Disordered" evidence="2">
    <location>
        <begin position="1"/>
        <end position="35"/>
    </location>
</feature>
<proteinExistence type="predicted"/>
<organism evidence="3 4">
    <name type="scientific">Mortierella polycephala</name>
    <dbReference type="NCBI Taxonomy" id="41804"/>
    <lineage>
        <taxon>Eukaryota</taxon>
        <taxon>Fungi</taxon>
        <taxon>Fungi incertae sedis</taxon>
        <taxon>Mucoromycota</taxon>
        <taxon>Mortierellomycotina</taxon>
        <taxon>Mortierellomycetes</taxon>
        <taxon>Mortierellales</taxon>
        <taxon>Mortierellaceae</taxon>
        <taxon>Mortierella</taxon>
    </lineage>
</organism>
<feature type="compositionally biased region" description="Low complexity" evidence="2">
    <location>
        <begin position="1135"/>
        <end position="1156"/>
    </location>
</feature>
<feature type="region of interest" description="Disordered" evidence="2">
    <location>
        <begin position="99"/>
        <end position="120"/>
    </location>
</feature>
<keyword evidence="4" id="KW-1185">Reference proteome</keyword>
<keyword evidence="1" id="KW-0175">Coiled coil</keyword>
<feature type="compositionally biased region" description="Basic and acidic residues" evidence="2">
    <location>
        <begin position="1050"/>
        <end position="1059"/>
    </location>
</feature>
<evidence type="ECO:0000256" key="2">
    <source>
        <dbReference type="SAM" id="MobiDB-lite"/>
    </source>
</evidence>
<evidence type="ECO:0000256" key="1">
    <source>
        <dbReference type="SAM" id="Coils"/>
    </source>
</evidence>
<feature type="compositionally biased region" description="Basic and acidic residues" evidence="2">
    <location>
        <begin position="282"/>
        <end position="298"/>
    </location>
</feature>
<feature type="compositionally biased region" description="Polar residues" evidence="2">
    <location>
        <begin position="265"/>
        <end position="274"/>
    </location>
</feature>
<feature type="compositionally biased region" description="Low complexity" evidence="2">
    <location>
        <begin position="16"/>
        <end position="35"/>
    </location>
</feature>
<comment type="caution">
    <text evidence="3">The sequence shown here is derived from an EMBL/GenBank/DDBJ whole genome shotgun (WGS) entry which is preliminary data.</text>
</comment>
<feature type="region of interest" description="Disordered" evidence="2">
    <location>
        <begin position="1012"/>
        <end position="1059"/>
    </location>
</feature>
<evidence type="ECO:0000313" key="3">
    <source>
        <dbReference type="EMBL" id="KAG0249067.1"/>
    </source>
</evidence>
<feature type="coiled-coil region" evidence="1">
    <location>
        <begin position="895"/>
        <end position="977"/>
    </location>
</feature>
<reference evidence="3" key="1">
    <citation type="journal article" date="2020" name="Fungal Divers.">
        <title>Resolving the Mortierellaceae phylogeny through synthesis of multi-gene phylogenetics and phylogenomics.</title>
        <authorList>
            <person name="Vandepol N."/>
            <person name="Liber J."/>
            <person name="Desiro A."/>
            <person name="Na H."/>
            <person name="Kennedy M."/>
            <person name="Barry K."/>
            <person name="Grigoriev I.V."/>
            <person name="Miller A.N."/>
            <person name="O'Donnell K."/>
            <person name="Stajich J.E."/>
            <person name="Bonito G."/>
        </authorList>
    </citation>
    <scope>NUCLEOTIDE SEQUENCE</scope>
    <source>
        <strain evidence="3">KOD948</strain>
    </source>
</reference>
<feature type="region of interest" description="Disordered" evidence="2">
    <location>
        <begin position="1135"/>
        <end position="1157"/>
    </location>
</feature>
<feature type="region of interest" description="Disordered" evidence="2">
    <location>
        <begin position="749"/>
        <end position="777"/>
    </location>
</feature>
<feature type="region of interest" description="Disordered" evidence="2">
    <location>
        <begin position="602"/>
        <end position="626"/>
    </location>
</feature>
<protein>
    <recommendedName>
        <fullName evidence="5">TPX2 C-terminal domain-containing protein</fullName>
    </recommendedName>
</protein>
<feature type="compositionally biased region" description="Polar residues" evidence="2">
    <location>
        <begin position="1278"/>
        <end position="1301"/>
    </location>
</feature>
<sequence length="1318" mass="144136">MASRKLTPASGSEAMSTKNNRNASRTSNANASTASTALRMVEGPFLGQPPRKIFKATTNQESNNVTKQALIITDKSLRTPASRRQHQKLALTRVLPMNASHINSPKGKGVSRPSVAAGTDDSNPFMSGTFTASAVVSSATSNIVPNDNGGVASHSSSQHPNTTPKQQPKVDYLRFLRQSTTEGGISTDKESEAERSDGLLLPEMSRKSFGASTMDFARRSIMHHATASPQSAFMKVNRVAAESHGKPSLLELLTASDMGDDEVTRSQQQTSQMLSEAAPKTTRAETESSRKSMRESFAKPDTPFTFESMPLPSHDASPHTSGSGVLSKSVLNTLENQQEQGSDHIGATTSFALHTGQQDSSTNEQGSFNLRAALRMDASRGHHGVADNEPTIATRYGTARRTGPYKVPTVNEREALRSSRISGFRARPIDPKVFTSAGDLGVPRIRKLPLTIPVSPQFSKPRVKKIAMSSTSNLEPVKTAVSTRLAAMIRSKPARRLPARPQQQQTHGTDTVQHEIVQEPSAEHNHDHPREIIAESGNEPTNEHGNDLRSTTRVYPSSPAGRLTQRTSIDRFYGMSTGAQKSFRGPPVRLNEPRTTIATTSETSVTDGAEQHGRLHGGPMLRRPLTQPVPFKFATDDILRRRHVMFRPKPTPAPPATVSRMGKTTEGNKASSAGALRRSQPSLKRLTDTHKHLTIPVSFQLATQRRAEMRPYETRHNHAQETSAEKESMFAPSTSVRRASRLAGLVPLSVSRGAGGDDTTAPNHAEDTHHFVPTVPISPKFGRRVPVSALRPTRFVLKKSTKELTQPHEFHFQSEQRAKDREAYELSIKRRELELTALKQKSAKLEKEREQRMRLRESLERTYRARPIKKYMPTTIHKATKPLTRPMSPMIGEKRKRHEMEMQLLEQQQQQQEQAQLGYEAGEQEYDNTYIANSNLNEHEQEIYRQFEEAKILQEEHEALQQKLAEQERRQLELANSSNATIHQPPIRLSFPLDPEIEALQSIGSATATATTHHGNDEYTVPSENVGPALSSKQAERTHQTQETWAQVRDSFEASENRRLSRELRRISLEASRGSGGIYRKRLSDNASIGSGGSGGGRRSLENRAMTTDHSHSAMAEYYPFTRSLAQTGTSAATSASAVSSSSVTTTTPSKTTSSTLPIVSSRSFSLSNPAPSLTGAVRLSYPASISGSHPGSSSTAPFTSAFASTTRPAASTTEASTTAADVSRAANCEKDESRRRSGSFIPLDLPASGPLHTSRISLDKHSILSSKLFGQPPRSKATLSSAAVRTTSSHPDTAMDSSLGRSKGPMVIEHTLKLGDL</sequence>
<feature type="region of interest" description="Disordered" evidence="2">
    <location>
        <begin position="1083"/>
        <end position="1102"/>
    </location>
</feature>
<feature type="coiled-coil region" evidence="1">
    <location>
        <begin position="821"/>
        <end position="865"/>
    </location>
</feature>
<dbReference type="EMBL" id="JAAAJA010000874">
    <property type="protein sequence ID" value="KAG0249067.1"/>
    <property type="molecule type" value="Genomic_DNA"/>
</dbReference>
<evidence type="ECO:0008006" key="5">
    <source>
        <dbReference type="Google" id="ProtNLM"/>
    </source>
</evidence>
<evidence type="ECO:0000313" key="4">
    <source>
        <dbReference type="Proteomes" id="UP000726737"/>
    </source>
</evidence>
<accession>A0A9P6PP08</accession>
<feature type="compositionally biased region" description="Low complexity" evidence="2">
    <location>
        <begin position="1208"/>
        <end position="1221"/>
    </location>
</feature>